<sequence length="184" mass="21161">MQYHYLYWQARASQLGFDAKAFIERRDKQPAHSFLSDIKEKLLVLVSKLKREAKPSALEAALSCVQVATETLSQRTAIFSERELLTEAMKHSLIYPERVSQQAIIQAIDHEIKCQSFYEARCNDRGERLLTTPWLLTLEAETIERIERNKGAVPALASLQTVNAFQKEHAPCLPYPMTRSQKKR</sequence>
<dbReference type="RefSeq" id="WP_242604271.1">
    <property type="nucleotide sequence ID" value="NZ_CAAAHO010000014.1"/>
</dbReference>
<protein>
    <submittedName>
        <fullName evidence="1">Conjugative transfer protein TraI</fullName>
    </submittedName>
</protein>
<reference evidence="1 2" key="1">
    <citation type="submission" date="2018-06" db="EMBL/GenBank/DDBJ databases">
        <authorList>
            <consortium name="Pathogen Informatics"/>
            <person name="Doyle S."/>
        </authorList>
    </citation>
    <scope>NUCLEOTIDE SEQUENCE [LARGE SCALE GENOMIC DNA]</scope>
    <source>
        <strain evidence="1 2">NCTC13315</strain>
    </source>
</reference>
<organism evidence="1 2">
    <name type="scientific">Legionella beliardensis</name>
    <dbReference type="NCBI Taxonomy" id="91822"/>
    <lineage>
        <taxon>Bacteria</taxon>
        <taxon>Pseudomonadati</taxon>
        <taxon>Pseudomonadota</taxon>
        <taxon>Gammaproteobacteria</taxon>
        <taxon>Legionellales</taxon>
        <taxon>Legionellaceae</taxon>
        <taxon>Legionella</taxon>
    </lineage>
</organism>
<evidence type="ECO:0000313" key="1">
    <source>
        <dbReference type="EMBL" id="STX55807.1"/>
    </source>
</evidence>
<evidence type="ECO:0000313" key="2">
    <source>
        <dbReference type="Proteomes" id="UP000254968"/>
    </source>
</evidence>
<gene>
    <name evidence="1" type="ORF">NCTC13315_03177</name>
</gene>
<keyword evidence="2" id="KW-1185">Reference proteome</keyword>
<dbReference type="Proteomes" id="UP000254968">
    <property type="component" value="Unassembled WGS sequence"/>
</dbReference>
<proteinExistence type="predicted"/>
<dbReference type="AlphaFoldDB" id="A0A378JQC6"/>
<accession>A0A378JQC6</accession>
<name>A0A378JQC6_9GAMM</name>
<dbReference type="EMBL" id="UGNV01000006">
    <property type="protein sequence ID" value="STX55807.1"/>
    <property type="molecule type" value="Genomic_DNA"/>
</dbReference>